<sequence>MDLEKEENQVNFLTIVFVGGRTR</sequence>
<dbReference type="Proteomes" id="UP000708208">
    <property type="component" value="Unassembled WGS sequence"/>
</dbReference>
<proteinExistence type="predicted"/>
<name>A0A8J2JGQ0_9HEXA</name>
<evidence type="ECO:0000313" key="2">
    <source>
        <dbReference type="Proteomes" id="UP000708208"/>
    </source>
</evidence>
<gene>
    <name evidence="1" type="ORF">AFUS01_LOCUS9207</name>
</gene>
<organism evidence="1 2">
    <name type="scientific">Allacma fusca</name>
    <dbReference type="NCBI Taxonomy" id="39272"/>
    <lineage>
        <taxon>Eukaryota</taxon>
        <taxon>Metazoa</taxon>
        <taxon>Ecdysozoa</taxon>
        <taxon>Arthropoda</taxon>
        <taxon>Hexapoda</taxon>
        <taxon>Collembola</taxon>
        <taxon>Symphypleona</taxon>
        <taxon>Sminthuridae</taxon>
        <taxon>Allacma</taxon>
    </lineage>
</organism>
<feature type="non-terminal residue" evidence="1">
    <location>
        <position position="23"/>
    </location>
</feature>
<protein>
    <submittedName>
        <fullName evidence="1">Uncharacterized protein</fullName>
    </submittedName>
</protein>
<dbReference type="AlphaFoldDB" id="A0A8J2JGQ0"/>
<keyword evidence="2" id="KW-1185">Reference proteome</keyword>
<evidence type="ECO:0000313" key="1">
    <source>
        <dbReference type="EMBL" id="CAG7719908.1"/>
    </source>
</evidence>
<dbReference type="EMBL" id="CAJVCH010065627">
    <property type="protein sequence ID" value="CAG7719908.1"/>
    <property type="molecule type" value="Genomic_DNA"/>
</dbReference>
<accession>A0A8J2JGQ0</accession>
<reference evidence="1" key="1">
    <citation type="submission" date="2021-06" db="EMBL/GenBank/DDBJ databases">
        <authorList>
            <person name="Hodson N. C."/>
            <person name="Mongue J. A."/>
            <person name="Jaron S. K."/>
        </authorList>
    </citation>
    <scope>NUCLEOTIDE SEQUENCE</scope>
</reference>
<comment type="caution">
    <text evidence="1">The sequence shown here is derived from an EMBL/GenBank/DDBJ whole genome shotgun (WGS) entry which is preliminary data.</text>
</comment>